<comment type="catalytic activity">
    <reaction evidence="10">
        <text>adenylyl-molybdopterin + molybdate = Mo-molybdopterin + AMP + H(+)</text>
        <dbReference type="Rhea" id="RHEA:35047"/>
        <dbReference type="ChEBI" id="CHEBI:15378"/>
        <dbReference type="ChEBI" id="CHEBI:36264"/>
        <dbReference type="ChEBI" id="CHEBI:62727"/>
        <dbReference type="ChEBI" id="CHEBI:71302"/>
        <dbReference type="ChEBI" id="CHEBI:456215"/>
        <dbReference type="EC" id="2.10.1.1"/>
    </reaction>
</comment>
<dbReference type="InterPro" id="IPR005111">
    <property type="entry name" value="MoeA_C_domain_IV"/>
</dbReference>
<dbReference type="UniPathway" id="UPA00344"/>
<dbReference type="AlphaFoldDB" id="A0A3N5Y2B6"/>
<comment type="similarity">
    <text evidence="4 11">Belongs to the MoeA family.</text>
</comment>
<comment type="function">
    <text evidence="2 11">Catalyzes the insertion of molybdate into adenylated molybdopterin with the concomitant release of AMP.</text>
</comment>
<dbReference type="InterPro" id="IPR036425">
    <property type="entry name" value="MoaB/Mog-like_dom_sf"/>
</dbReference>
<evidence type="ECO:0000256" key="5">
    <source>
        <dbReference type="ARBA" id="ARBA00022505"/>
    </source>
</evidence>
<dbReference type="EMBL" id="RPOK01000002">
    <property type="protein sequence ID" value="RPJ67480.1"/>
    <property type="molecule type" value="Genomic_DNA"/>
</dbReference>
<dbReference type="EC" id="2.10.1.1" evidence="11"/>
<dbReference type="OrthoDB" id="9804758at2"/>
<dbReference type="InterPro" id="IPR001453">
    <property type="entry name" value="MoaB/Mog_dom"/>
</dbReference>
<evidence type="ECO:0000256" key="3">
    <source>
        <dbReference type="ARBA" id="ARBA00005046"/>
    </source>
</evidence>
<organism evidence="13 14">
    <name type="scientific">Alteromonas sediminis</name>
    <dbReference type="NCBI Taxonomy" id="2259342"/>
    <lineage>
        <taxon>Bacteria</taxon>
        <taxon>Pseudomonadati</taxon>
        <taxon>Pseudomonadota</taxon>
        <taxon>Gammaproteobacteria</taxon>
        <taxon>Alteromonadales</taxon>
        <taxon>Alteromonadaceae</taxon>
        <taxon>Alteromonas/Salinimonas group</taxon>
        <taxon>Alteromonas</taxon>
    </lineage>
</organism>
<evidence type="ECO:0000313" key="13">
    <source>
        <dbReference type="EMBL" id="RPJ67480.1"/>
    </source>
</evidence>
<dbReference type="CDD" id="cd00887">
    <property type="entry name" value="MoeA"/>
    <property type="match status" value="1"/>
</dbReference>
<evidence type="ECO:0000256" key="2">
    <source>
        <dbReference type="ARBA" id="ARBA00002901"/>
    </source>
</evidence>
<sequence>MSGWLSLDEALSQALSHITPVTQSEVVSLYEAMDRVLATDIQAPVNVPPWDNSAMDGYAIYVDDATTQERAIIGSIAAGDAVNINVDATTCVRIMTGAAIPPGANAVVIQENTERDGDNIVFTKPCHAGDNIRPCANDIAKGSKVLSAGHALTSADLVLISSLGIAAVEVVRKLNVALVATGSELVLPGQPLPNEGIYESHRAGLIAKLSAMQCNVTDAGIVKDEPDQLRQVFADLALTHDLVISSGGVSVGDADWVKPTLNQLGTLHLWKVAIKPGKPFAFGQFGECYFCGLPGNPVSAFVTFEQLASPILQKLSGQHVKQRLTIPARLTHNHTRRPGRLDFARANFTKNEAGLIEVTLHQKQSSGVMTSITQANCFALLPAGQAVFQKGETVQIQPFSIVN</sequence>
<dbReference type="PROSITE" id="PS01079">
    <property type="entry name" value="MOCF_BIOSYNTHESIS_2"/>
    <property type="match status" value="1"/>
</dbReference>
<keyword evidence="7 11" id="KW-0479">Metal-binding</keyword>
<keyword evidence="9 11" id="KW-0501">Molybdenum cofactor biosynthesis</keyword>
<evidence type="ECO:0000256" key="9">
    <source>
        <dbReference type="ARBA" id="ARBA00023150"/>
    </source>
</evidence>
<dbReference type="NCBIfam" id="TIGR00177">
    <property type="entry name" value="molyb_syn"/>
    <property type="match status" value="1"/>
</dbReference>
<dbReference type="GO" id="GO:0005829">
    <property type="term" value="C:cytosol"/>
    <property type="evidence" value="ECO:0007669"/>
    <property type="project" value="TreeGrafter"/>
</dbReference>
<gene>
    <name evidence="13" type="ORF">DRW07_08155</name>
</gene>
<dbReference type="Gene3D" id="3.40.980.10">
    <property type="entry name" value="MoaB/Mog-like domain"/>
    <property type="match status" value="1"/>
</dbReference>
<dbReference type="InterPro" id="IPR008284">
    <property type="entry name" value="MoCF_biosynth_CS"/>
</dbReference>
<proteinExistence type="inferred from homology"/>
<comment type="caution">
    <text evidence="13">The sequence shown here is derived from an EMBL/GenBank/DDBJ whole genome shotgun (WGS) entry which is preliminary data.</text>
</comment>
<evidence type="ECO:0000256" key="4">
    <source>
        <dbReference type="ARBA" id="ARBA00010763"/>
    </source>
</evidence>
<dbReference type="InterPro" id="IPR005110">
    <property type="entry name" value="MoeA_linker/N"/>
</dbReference>
<accession>A0A3N5Y2B6</accession>
<reference evidence="13 14" key="1">
    <citation type="submission" date="2018-11" db="EMBL/GenBank/DDBJ databases">
        <authorList>
            <person name="Ye M.-Q."/>
            <person name="Du Z.-J."/>
        </authorList>
    </citation>
    <scope>NUCLEOTIDE SEQUENCE [LARGE SCALE GENOMIC DNA]</scope>
    <source>
        <strain evidence="13 14">U0105</strain>
    </source>
</reference>
<keyword evidence="5 11" id="KW-0500">Molybdenum</keyword>
<dbReference type="RefSeq" id="WP_124027380.1">
    <property type="nucleotide sequence ID" value="NZ_JBHRSN010000015.1"/>
</dbReference>
<dbReference type="GO" id="GO:0046872">
    <property type="term" value="F:metal ion binding"/>
    <property type="evidence" value="ECO:0007669"/>
    <property type="project" value="UniProtKB-UniRule"/>
</dbReference>
<dbReference type="FunFam" id="3.40.980.10:FF:000004">
    <property type="entry name" value="Molybdopterin molybdenumtransferase"/>
    <property type="match status" value="1"/>
</dbReference>
<dbReference type="SUPFAM" id="SSF53218">
    <property type="entry name" value="Molybdenum cofactor biosynthesis proteins"/>
    <property type="match status" value="1"/>
</dbReference>
<dbReference type="Pfam" id="PF00994">
    <property type="entry name" value="MoCF_biosynth"/>
    <property type="match status" value="1"/>
</dbReference>
<protein>
    <recommendedName>
        <fullName evidence="11">Molybdopterin molybdenumtransferase</fullName>
        <ecNumber evidence="11">2.10.1.1</ecNumber>
    </recommendedName>
</protein>
<keyword evidence="14" id="KW-1185">Reference proteome</keyword>
<feature type="domain" description="MoaB/Mog" evidence="12">
    <location>
        <begin position="177"/>
        <end position="314"/>
    </location>
</feature>
<dbReference type="Proteomes" id="UP000275281">
    <property type="component" value="Unassembled WGS sequence"/>
</dbReference>
<evidence type="ECO:0000256" key="7">
    <source>
        <dbReference type="ARBA" id="ARBA00022723"/>
    </source>
</evidence>
<dbReference type="GO" id="GO:0061599">
    <property type="term" value="F:molybdopterin molybdotransferase activity"/>
    <property type="evidence" value="ECO:0007669"/>
    <property type="project" value="UniProtKB-UniRule"/>
</dbReference>
<name>A0A3N5Y2B6_9ALTE</name>
<evidence type="ECO:0000313" key="14">
    <source>
        <dbReference type="Proteomes" id="UP000275281"/>
    </source>
</evidence>
<evidence type="ECO:0000259" key="12">
    <source>
        <dbReference type="SMART" id="SM00852"/>
    </source>
</evidence>
<evidence type="ECO:0000256" key="6">
    <source>
        <dbReference type="ARBA" id="ARBA00022679"/>
    </source>
</evidence>
<dbReference type="Pfam" id="PF03453">
    <property type="entry name" value="MoeA_N"/>
    <property type="match status" value="1"/>
</dbReference>
<evidence type="ECO:0000256" key="11">
    <source>
        <dbReference type="RuleBase" id="RU365090"/>
    </source>
</evidence>
<dbReference type="NCBIfam" id="NF045515">
    <property type="entry name" value="Glp_gephyrin"/>
    <property type="match status" value="1"/>
</dbReference>
<evidence type="ECO:0000256" key="1">
    <source>
        <dbReference type="ARBA" id="ARBA00001946"/>
    </source>
</evidence>
<dbReference type="InterPro" id="IPR036135">
    <property type="entry name" value="MoeA_linker/N_sf"/>
</dbReference>
<comment type="cofactor">
    <cofactor evidence="1 11">
        <name>Mg(2+)</name>
        <dbReference type="ChEBI" id="CHEBI:18420"/>
    </cofactor>
</comment>
<comment type="pathway">
    <text evidence="3 11">Cofactor biosynthesis; molybdopterin biosynthesis.</text>
</comment>
<dbReference type="GO" id="GO:0006777">
    <property type="term" value="P:Mo-molybdopterin cofactor biosynthetic process"/>
    <property type="evidence" value="ECO:0007669"/>
    <property type="project" value="UniProtKB-UniRule"/>
</dbReference>
<dbReference type="InterPro" id="IPR036688">
    <property type="entry name" value="MoeA_C_domain_IV_sf"/>
</dbReference>
<dbReference type="Gene3D" id="3.90.105.10">
    <property type="entry name" value="Molybdopterin biosynthesis moea protein, domain 2"/>
    <property type="match status" value="1"/>
</dbReference>
<dbReference type="Gene3D" id="2.40.340.10">
    <property type="entry name" value="MoeA, C-terminal, domain IV"/>
    <property type="match status" value="1"/>
</dbReference>
<evidence type="ECO:0000256" key="10">
    <source>
        <dbReference type="ARBA" id="ARBA00047317"/>
    </source>
</evidence>
<keyword evidence="8 11" id="KW-0460">Magnesium</keyword>
<dbReference type="SUPFAM" id="SSF63882">
    <property type="entry name" value="MoeA N-terminal region -like"/>
    <property type="match status" value="1"/>
</dbReference>
<keyword evidence="6 11" id="KW-0808">Transferase</keyword>
<dbReference type="PANTHER" id="PTHR10192:SF5">
    <property type="entry name" value="GEPHYRIN"/>
    <property type="match status" value="1"/>
</dbReference>
<dbReference type="FunFam" id="2.170.190.11:FF:000001">
    <property type="entry name" value="Molybdopterin molybdenumtransferase"/>
    <property type="match status" value="1"/>
</dbReference>
<dbReference type="Pfam" id="PF03454">
    <property type="entry name" value="MoeA_C"/>
    <property type="match status" value="1"/>
</dbReference>
<dbReference type="InterPro" id="IPR038987">
    <property type="entry name" value="MoeA-like"/>
</dbReference>
<dbReference type="PANTHER" id="PTHR10192">
    <property type="entry name" value="MOLYBDOPTERIN BIOSYNTHESIS PROTEIN"/>
    <property type="match status" value="1"/>
</dbReference>
<dbReference type="Gene3D" id="2.170.190.11">
    <property type="entry name" value="Molybdopterin biosynthesis moea protein, domain 3"/>
    <property type="match status" value="1"/>
</dbReference>
<dbReference type="SUPFAM" id="SSF63867">
    <property type="entry name" value="MoeA C-terminal domain-like"/>
    <property type="match status" value="1"/>
</dbReference>
<dbReference type="SMART" id="SM00852">
    <property type="entry name" value="MoCF_biosynth"/>
    <property type="match status" value="1"/>
</dbReference>
<evidence type="ECO:0000256" key="8">
    <source>
        <dbReference type="ARBA" id="ARBA00022842"/>
    </source>
</evidence>